<reference evidence="1 2" key="1">
    <citation type="submission" date="2019-01" db="EMBL/GenBank/DDBJ databases">
        <authorList>
            <person name="Ruckert C."/>
            <person name="Busche T."/>
            <person name="Kalinowski J."/>
        </authorList>
    </citation>
    <scope>NUCLEOTIDE SEQUENCE [LARGE SCALE GENOMIC DNA]</scope>
    <source>
        <strain evidence="1 2">136/3</strain>
    </source>
</reference>
<dbReference type="Proteomes" id="UP000288929">
    <property type="component" value="Chromosome"/>
</dbReference>
<dbReference type="EMBL" id="CP035299">
    <property type="protein sequence ID" value="QAU53255.1"/>
    <property type="molecule type" value="Genomic_DNA"/>
</dbReference>
<dbReference type="AlphaFoldDB" id="A0A410WBD5"/>
<proteinExistence type="predicted"/>
<sequence length="98" mass="10859">MTIASIYMLLRYAIFTFKLLIVAAGAIGAVLSASTRGDAFQVADRQDKWVWVGLLAGSAVVQLLPIPFLSWIGIVIIGLYWFDVRPQIKNILDGNYGW</sequence>
<dbReference type="Pfam" id="PF10724">
    <property type="entry name" value="DUF2516"/>
    <property type="match status" value="1"/>
</dbReference>
<evidence type="ECO:0000313" key="1">
    <source>
        <dbReference type="EMBL" id="QAU53255.1"/>
    </source>
</evidence>
<dbReference type="RefSeq" id="WP_371869473.1">
    <property type="nucleotide sequence ID" value="NZ_BMCX01000002.1"/>
</dbReference>
<dbReference type="KEGG" id="cpeg:CPELA_10020"/>
<evidence type="ECO:0000313" key="2">
    <source>
        <dbReference type="Proteomes" id="UP000288929"/>
    </source>
</evidence>
<name>A0A410WBD5_9CORY</name>
<accession>A0A410WBD5</accession>
<organism evidence="1 2">
    <name type="scientific">Corynebacterium pelargi</name>
    <dbReference type="NCBI Taxonomy" id="1471400"/>
    <lineage>
        <taxon>Bacteria</taxon>
        <taxon>Bacillati</taxon>
        <taxon>Actinomycetota</taxon>
        <taxon>Actinomycetes</taxon>
        <taxon>Mycobacteriales</taxon>
        <taxon>Corynebacteriaceae</taxon>
        <taxon>Corynebacterium</taxon>
    </lineage>
</organism>
<gene>
    <name evidence="1" type="ORF">CPELA_10020</name>
</gene>
<protein>
    <submittedName>
        <fullName evidence="1">Uncharacterized protein</fullName>
    </submittedName>
</protein>
<keyword evidence="2" id="KW-1185">Reference proteome</keyword>
<dbReference type="InterPro" id="IPR019662">
    <property type="entry name" value="DUF2516"/>
</dbReference>